<dbReference type="Pfam" id="PF03577">
    <property type="entry name" value="Peptidase_C69"/>
    <property type="match status" value="1"/>
</dbReference>
<organism evidence="7 8">
    <name type="scientific">Bifidobacterium adolescentis JCM 15918</name>
    <dbReference type="NCBI Taxonomy" id="1437612"/>
    <lineage>
        <taxon>Bacteria</taxon>
        <taxon>Bacillati</taxon>
        <taxon>Actinomycetota</taxon>
        <taxon>Actinomycetes</taxon>
        <taxon>Bifidobacteriales</taxon>
        <taxon>Bifidobacteriaceae</taxon>
        <taxon>Bifidobacterium</taxon>
    </lineage>
</organism>
<evidence type="ECO:0000256" key="1">
    <source>
        <dbReference type="ARBA" id="ARBA00001670"/>
    </source>
</evidence>
<dbReference type="EC" id="3.4.-.-" evidence="6"/>
<reference evidence="7 8" key="1">
    <citation type="submission" date="2014-03" db="EMBL/GenBank/DDBJ databases">
        <title>Genomics of Bifidobacteria.</title>
        <authorList>
            <person name="Ventura M."/>
            <person name="Milani C."/>
            <person name="Lugli G.A."/>
        </authorList>
    </citation>
    <scope>NUCLEOTIDE SEQUENCE [LARGE SCALE GENOMIC DNA]</scope>
    <source>
        <strain evidence="8">JCM 15918</strain>
    </source>
</reference>
<evidence type="ECO:0000256" key="5">
    <source>
        <dbReference type="ARBA" id="ARBA00022997"/>
    </source>
</evidence>
<evidence type="ECO:0000256" key="6">
    <source>
        <dbReference type="RuleBase" id="RU364089"/>
    </source>
</evidence>
<evidence type="ECO:0000256" key="4">
    <source>
        <dbReference type="ARBA" id="ARBA00022801"/>
    </source>
</evidence>
<gene>
    <name evidence="7" type="ORF">BSTER_0126</name>
</gene>
<dbReference type="NCBIfam" id="NF033678">
    <property type="entry name" value="C69_fam_dipept"/>
    <property type="match status" value="1"/>
</dbReference>
<dbReference type="EMBL" id="JGZQ01000008">
    <property type="protein sequence ID" value="KFI96292.1"/>
    <property type="molecule type" value="Genomic_DNA"/>
</dbReference>
<comment type="caution">
    <text evidence="7">The sequence shown here is derived from an EMBL/GenBank/DDBJ whole genome shotgun (WGS) entry which is preliminary data.</text>
</comment>
<comment type="catalytic activity">
    <reaction evidence="1">
        <text>an L-aminoacyl-L-amino acid + H2O = 2 an L-alpha-amino acid</text>
        <dbReference type="Rhea" id="RHEA:48940"/>
        <dbReference type="ChEBI" id="CHEBI:15377"/>
        <dbReference type="ChEBI" id="CHEBI:59869"/>
        <dbReference type="ChEBI" id="CHEBI:77460"/>
        <dbReference type="EC" id="3.4.13.19"/>
    </reaction>
</comment>
<dbReference type="Proteomes" id="UP000029091">
    <property type="component" value="Unassembled WGS sequence"/>
</dbReference>
<keyword evidence="5 6" id="KW-0224">Dipeptidase</keyword>
<proteinExistence type="inferred from homology"/>
<evidence type="ECO:0000313" key="7">
    <source>
        <dbReference type="EMBL" id="KFI96292.1"/>
    </source>
</evidence>
<protein>
    <recommendedName>
        <fullName evidence="6">Dipeptidase</fullName>
        <ecNumber evidence="6">3.4.-.-</ecNumber>
    </recommendedName>
</protein>
<dbReference type="PANTHER" id="PTHR12994">
    <property type="entry name" value="SECERNIN"/>
    <property type="match status" value="1"/>
</dbReference>
<accession>A0A087DL92</accession>
<dbReference type="PANTHER" id="PTHR12994:SF17">
    <property type="entry name" value="LD30995P"/>
    <property type="match status" value="1"/>
</dbReference>
<dbReference type="GO" id="GO:0006508">
    <property type="term" value="P:proteolysis"/>
    <property type="evidence" value="ECO:0007669"/>
    <property type="project" value="UniProtKB-KW"/>
</dbReference>
<evidence type="ECO:0000313" key="8">
    <source>
        <dbReference type="Proteomes" id="UP000029091"/>
    </source>
</evidence>
<keyword evidence="3 6" id="KW-0645">Protease</keyword>
<dbReference type="InterPro" id="IPR005322">
    <property type="entry name" value="Peptidase_C69"/>
</dbReference>
<dbReference type="RefSeq" id="WP_033499570.1">
    <property type="nucleotide sequence ID" value="NZ_JDUX01000003.1"/>
</dbReference>
<evidence type="ECO:0000256" key="2">
    <source>
        <dbReference type="ARBA" id="ARBA00007225"/>
    </source>
</evidence>
<dbReference type="AlphaFoldDB" id="A0A087DL92"/>
<dbReference type="GO" id="GO:0070004">
    <property type="term" value="F:cysteine-type exopeptidase activity"/>
    <property type="evidence" value="ECO:0007669"/>
    <property type="project" value="InterPro"/>
</dbReference>
<dbReference type="GO" id="GO:0016805">
    <property type="term" value="F:dipeptidase activity"/>
    <property type="evidence" value="ECO:0007669"/>
    <property type="project" value="UniProtKB-KW"/>
</dbReference>
<evidence type="ECO:0000256" key="3">
    <source>
        <dbReference type="ARBA" id="ARBA00022670"/>
    </source>
</evidence>
<keyword evidence="4 6" id="KW-0378">Hydrolase</keyword>
<dbReference type="InterPro" id="IPR047804">
    <property type="entry name" value="C69_dipept_A-like"/>
</dbReference>
<name>A0A087DL92_BIFAD</name>
<comment type="similarity">
    <text evidence="2 6">Belongs to the peptidase C69 family.</text>
</comment>
<dbReference type="Gene3D" id="3.60.60.10">
    <property type="entry name" value="Penicillin V Acylase, Chain A"/>
    <property type="match status" value="1"/>
</dbReference>
<sequence length="534" mass="58017">MSCTTILVGKKASYDGSTIIARDDDSGSGRYDPKKFVVVAPQEQPRHYRSVLSHVEIDLPDNPCRYSIVPNVLPNRGILAEAGVNERNVAMSATETIAVNERVLAADPLVALQSADEANGKPETPGGIGEEDIITLILPYVSTAREGVKRLAELLETYGTYESNGIIISDVDEIWYVETIGGHHWIARRVPDDKCAIIPNQLGIDYFDFDDAFSDAREFMCSADLQEFIETHHLGRAAGTQGGMNGGHCNPRIVFGTATAKDHIYNTPRAWYMYRYLDPADAENLTPESDDIPWCLEPENAVTVEDVDFLLGSHFEGTPYDPYGTQGTEESRHRYRPIGINRTGHMVAMQIRPYAPVESRSIMWISYGSGAFTTSAPFYANVDDTPAYLRDTTPEVSTDCLYWTNRLIATLADAHFYETSNAVEGFSEDVRSFGHRLVERTDDALAIGGSATGAGGAGSGAGSAVGGSGSMSGAAVDSGSDGLASPTSVPARLAAANDEMAEYLRSRNTKLLGDVLYTSSNLMHNSFAMSDRWN</sequence>